<evidence type="ECO:0000256" key="1">
    <source>
        <dbReference type="SAM" id="MobiDB-lite"/>
    </source>
</evidence>
<comment type="caution">
    <text evidence="2">The sequence shown here is derived from an EMBL/GenBank/DDBJ whole genome shotgun (WGS) entry which is preliminary data.</text>
</comment>
<dbReference type="OrthoDB" id="4314997at2759"/>
<accession>A0A9W9RY81</accession>
<feature type="compositionally biased region" description="Low complexity" evidence="1">
    <location>
        <begin position="1"/>
        <end position="19"/>
    </location>
</feature>
<dbReference type="EMBL" id="JAPZBS010000007">
    <property type="protein sequence ID" value="KAJ5368477.1"/>
    <property type="molecule type" value="Genomic_DNA"/>
</dbReference>
<keyword evidence="3" id="KW-1185">Reference proteome</keyword>
<evidence type="ECO:0000313" key="2">
    <source>
        <dbReference type="EMBL" id="KAJ5368477.1"/>
    </source>
</evidence>
<dbReference type="GeneID" id="81440335"/>
<dbReference type="AlphaFoldDB" id="A0A9W9RY81"/>
<sequence length="313" mass="34329">MDTTQGQGEDQGQNLTPDPTQDPPPPPPQDARQGASEDSPQAAEWALTRYATSRGYGAQLPEYLPGGPANAVQIGAPFRVPVAEGGGEDKPPGDWARYIWKAPFSVARQGDLLKGHLAELLKSEPVRELIPRERYFTSARRMDELLRNNVANVESAAVYCQGEIQTDEDRCRDYSVGMEVADKLNPNCVRLANGEGSLQACANCMWNGMHERCSFWKPSPTTPSTGNWGHQRNKPSVSKKAADAAWKELNHGLDTIQQLPTRGAQACADEDWSVVDALVDKQGNHWKTIQHALSIVSQFHSPKPSLPQQPEGN</sequence>
<name>A0A9W9RY81_9EURO</name>
<feature type="compositionally biased region" description="Pro residues" evidence="1">
    <location>
        <begin position="20"/>
        <end position="29"/>
    </location>
</feature>
<dbReference type="InterPro" id="IPR022190">
    <property type="entry name" value="DUF3716"/>
</dbReference>
<reference evidence="2" key="2">
    <citation type="journal article" date="2023" name="IMA Fungus">
        <title>Comparative genomic study of the Penicillium genus elucidates a diverse pangenome and 15 lateral gene transfer events.</title>
        <authorList>
            <person name="Petersen C."/>
            <person name="Sorensen T."/>
            <person name="Nielsen M.R."/>
            <person name="Sondergaard T.E."/>
            <person name="Sorensen J.L."/>
            <person name="Fitzpatrick D.A."/>
            <person name="Frisvad J.C."/>
            <person name="Nielsen K.L."/>
        </authorList>
    </citation>
    <scope>NUCLEOTIDE SEQUENCE</scope>
    <source>
        <strain evidence="2">IBT 29864</strain>
    </source>
</reference>
<reference evidence="2" key="1">
    <citation type="submission" date="2022-11" db="EMBL/GenBank/DDBJ databases">
        <authorList>
            <person name="Petersen C."/>
        </authorList>
    </citation>
    <scope>NUCLEOTIDE SEQUENCE</scope>
    <source>
        <strain evidence="2">IBT 29864</strain>
    </source>
</reference>
<dbReference type="RefSeq" id="XP_056553219.1">
    <property type="nucleotide sequence ID" value="XM_056701156.1"/>
</dbReference>
<gene>
    <name evidence="2" type="ORF">N7496_008237</name>
</gene>
<evidence type="ECO:0000313" key="3">
    <source>
        <dbReference type="Proteomes" id="UP001147782"/>
    </source>
</evidence>
<protein>
    <submittedName>
        <fullName evidence="2">Uncharacterized protein</fullName>
    </submittedName>
</protein>
<dbReference type="Proteomes" id="UP001147782">
    <property type="component" value="Unassembled WGS sequence"/>
</dbReference>
<feature type="region of interest" description="Disordered" evidence="1">
    <location>
        <begin position="1"/>
        <end position="43"/>
    </location>
</feature>
<proteinExistence type="predicted"/>
<dbReference type="Pfam" id="PF12511">
    <property type="entry name" value="DUF3716"/>
    <property type="match status" value="1"/>
</dbReference>
<organism evidence="2 3">
    <name type="scientific">Penicillium cataractarum</name>
    <dbReference type="NCBI Taxonomy" id="2100454"/>
    <lineage>
        <taxon>Eukaryota</taxon>
        <taxon>Fungi</taxon>
        <taxon>Dikarya</taxon>
        <taxon>Ascomycota</taxon>
        <taxon>Pezizomycotina</taxon>
        <taxon>Eurotiomycetes</taxon>
        <taxon>Eurotiomycetidae</taxon>
        <taxon>Eurotiales</taxon>
        <taxon>Aspergillaceae</taxon>
        <taxon>Penicillium</taxon>
    </lineage>
</organism>